<evidence type="ECO:0000313" key="3">
    <source>
        <dbReference type="Proteomes" id="UP001489509"/>
    </source>
</evidence>
<evidence type="ECO:0000313" key="2">
    <source>
        <dbReference type="EMBL" id="MEQ2440049.1"/>
    </source>
</evidence>
<evidence type="ECO:0000256" key="1">
    <source>
        <dbReference type="SAM" id="SignalP"/>
    </source>
</evidence>
<dbReference type="Proteomes" id="UP001489509">
    <property type="component" value="Unassembled WGS sequence"/>
</dbReference>
<dbReference type="EMBL" id="JBBMFD010000004">
    <property type="protein sequence ID" value="MEQ2440049.1"/>
    <property type="molecule type" value="Genomic_DNA"/>
</dbReference>
<name>A0ABV1DYB7_9FIRM</name>
<sequence length="271" mass="30081">MKTCRKGKWVALVLVVAMLLQICPMMAFAQEEQEPQIVREIIELREENVKQYQMSDGTKMAVIYQRPVHEQVDGKWVDLASGETTVKVTNYDAGTVASLDLAPPEEAWLVGNLAGTNDNITGGIVPEYGECYTWVTFDVPAYITPDNLVDATFAMTIDSYWAERATMPDDCVVPVGAHVLYTEPSNLSFADFAANENVFASTPSSVGEYYVRFGNGADPDLDITDAVLQPYTSENGTNRCGILLKEYGVGDPVYYYDFLAFIGLSIQIRYR</sequence>
<keyword evidence="3" id="KW-1185">Reference proteome</keyword>
<dbReference type="RefSeq" id="WP_349218399.1">
    <property type="nucleotide sequence ID" value="NZ_JBBMFD010000004.1"/>
</dbReference>
<gene>
    <name evidence="2" type="ORF">WMO26_04325</name>
</gene>
<keyword evidence="1" id="KW-0732">Signal</keyword>
<feature type="chain" id="PRO_5045493121" evidence="1">
    <location>
        <begin position="30"/>
        <end position="271"/>
    </location>
</feature>
<feature type="signal peptide" evidence="1">
    <location>
        <begin position="1"/>
        <end position="29"/>
    </location>
</feature>
<accession>A0ABV1DYB7</accession>
<organism evidence="2 3">
    <name type="scientific">Solibaculum intestinale</name>
    <dbReference type="NCBI Taxonomy" id="3133165"/>
    <lineage>
        <taxon>Bacteria</taxon>
        <taxon>Bacillati</taxon>
        <taxon>Bacillota</taxon>
        <taxon>Clostridia</taxon>
        <taxon>Eubacteriales</taxon>
        <taxon>Oscillospiraceae</taxon>
        <taxon>Solibaculum</taxon>
    </lineage>
</organism>
<proteinExistence type="predicted"/>
<reference evidence="2 3" key="1">
    <citation type="submission" date="2024-03" db="EMBL/GenBank/DDBJ databases">
        <title>Human intestinal bacterial collection.</title>
        <authorList>
            <person name="Pauvert C."/>
            <person name="Hitch T.C.A."/>
            <person name="Clavel T."/>
        </authorList>
    </citation>
    <scope>NUCLEOTIDE SEQUENCE [LARGE SCALE GENOMIC DNA]</scope>
    <source>
        <strain evidence="2 3">CLA-JM-H44</strain>
    </source>
</reference>
<comment type="caution">
    <text evidence="2">The sequence shown here is derived from an EMBL/GenBank/DDBJ whole genome shotgun (WGS) entry which is preliminary data.</text>
</comment>
<protein>
    <submittedName>
        <fullName evidence="2">Uncharacterized protein</fullName>
    </submittedName>
</protein>